<comment type="subcellular location">
    <subcellularLocation>
        <location evidence="1">Cell membrane</location>
        <topology evidence="1">Multi-pass membrane protein</topology>
    </subcellularLocation>
</comment>
<evidence type="ECO:0000256" key="3">
    <source>
        <dbReference type="ARBA" id="ARBA00022692"/>
    </source>
</evidence>
<name>A0A176ZE43_9BRAD</name>
<evidence type="ECO:0000256" key="2">
    <source>
        <dbReference type="ARBA" id="ARBA00022475"/>
    </source>
</evidence>
<dbReference type="Proteomes" id="UP000077173">
    <property type="component" value="Unassembled WGS sequence"/>
</dbReference>
<dbReference type="PANTHER" id="PTHR43124">
    <property type="entry name" value="PURINE EFFLUX PUMP PBUE"/>
    <property type="match status" value="1"/>
</dbReference>
<dbReference type="PANTHER" id="PTHR43124:SF10">
    <property type="entry name" value="PURINE EFFLUX PUMP PBUE"/>
    <property type="match status" value="1"/>
</dbReference>
<gene>
    <name evidence="8" type="ORF">AXW67_39650</name>
</gene>
<feature type="transmembrane region" description="Helical" evidence="6">
    <location>
        <begin position="164"/>
        <end position="185"/>
    </location>
</feature>
<keyword evidence="3 6" id="KW-0812">Transmembrane</keyword>
<keyword evidence="9" id="KW-1185">Reference proteome</keyword>
<evidence type="ECO:0000256" key="5">
    <source>
        <dbReference type="ARBA" id="ARBA00023136"/>
    </source>
</evidence>
<evidence type="ECO:0000259" key="7">
    <source>
        <dbReference type="PROSITE" id="PS50850"/>
    </source>
</evidence>
<dbReference type="AlphaFoldDB" id="A0A176ZE43"/>
<feature type="domain" description="Major facilitator superfamily (MFS) profile" evidence="7">
    <location>
        <begin position="15"/>
        <end position="388"/>
    </location>
</feature>
<accession>A0A176ZE43</accession>
<dbReference type="PROSITE" id="PS50850">
    <property type="entry name" value="MFS"/>
    <property type="match status" value="1"/>
</dbReference>
<sequence>MKQEEDVAKESPVDSVTTLGVLSWLMLCSLGTLQLQPVIGGALVDHLGISLPHIGILFGTELVATAIGCCVAALSMSRLDRRLLCVAAVLLLLTASIACAWITAFIWLAVARFAAGLAGGMIQAVVYATAALRTNKNRTFAMINIALMVGGGLTIGLAPTMAAAGGVAMIFGLFAVMALMVLPLLRVIPRGAADIPDLPLAAAAANPAEFGKHAIPLLLLFALLFAGHTALWIYQERIGDALGLSHDYIGAILGGSTLLGMLGAAIAGVVGRRLNQWMAQLIAFTGAILASLLIVYGQSGLVYASGVALLMTVRFFGVTYMFVLSTDLDPSGRLTGLANTAIFVGAGVGPFAAAAVVGHGNVQAVGLLSAGIYVICIAVARYVTTGARALKIAPAQ</sequence>
<feature type="transmembrane region" description="Helical" evidence="6">
    <location>
        <begin position="12"/>
        <end position="33"/>
    </location>
</feature>
<feature type="transmembrane region" description="Helical" evidence="6">
    <location>
        <begin position="277"/>
        <end position="296"/>
    </location>
</feature>
<proteinExistence type="predicted"/>
<protein>
    <recommendedName>
        <fullName evidence="7">Major facilitator superfamily (MFS) profile domain-containing protein</fullName>
    </recommendedName>
</protein>
<evidence type="ECO:0000256" key="6">
    <source>
        <dbReference type="SAM" id="Phobius"/>
    </source>
</evidence>
<reference evidence="8 9" key="1">
    <citation type="submission" date="2016-02" db="EMBL/GenBank/DDBJ databases">
        <title>Draft genome sequence of the strain BR 10247T Bradyrhizobium neotropicale isolated from nodules of Centrolobium paraense.</title>
        <authorList>
            <person name="Simoes-Araujo J.L."/>
            <person name="Barauna A.C."/>
            <person name="Silva K."/>
            <person name="Zilli J.E."/>
        </authorList>
    </citation>
    <scope>NUCLEOTIDE SEQUENCE [LARGE SCALE GENOMIC DNA]</scope>
    <source>
        <strain evidence="8 9">BR 10247</strain>
    </source>
</reference>
<feature type="transmembrane region" description="Helical" evidence="6">
    <location>
        <begin position="113"/>
        <end position="132"/>
    </location>
</feature>
<dbReference type="GO" id="GO:0005886">
    <property type="term" value="C:plasma membrane"/>
    <property type="evidence" value="ECO:0007669"/>
    <property type="project" value="UniProtKB-SubCell"/>
</dbReference>
<feature type="transmembrane region" description="Helical" evidence="6">
    <location>
        <begin position="302"/>
        <end position="324"/>
    </location>
</feature>
<dbReference type="InterPro" id="IPR036259">
    <property type="entry name" value="MFS_trans_sf"/>
</dbReference>
<feature type="transmembrane region" description="Helical" evidence="6">
    <location>
        <begin position="139"/>
        <end position="158"/>
    </location>
</feature>
<feature type="transmembrane region" description="Helical" evidence="6">
    <location>
        <begin position="83"/>
        <end position="107"/>
    </location>
</feature>
<feature type="transmembrane region" description="Helical" evidence="6">
    <location>
        <begin position="53"/>
        <end position="76"/>
    </location>
</feature>
<feature type="transmembrane region" description="Helical" evidence="6">
    <location>
        <begin position="214"/>
        <end position="234"/>
    </location>
</feature>
<dbReference type="InterPro" id="IPR020846">
    <property type="entry name" value="MFS_dom"/>
</dbReference>
<feature type="transmembrane region" description="Helical" evidence="6">
    <location>
        <begin position="364"/>
        <end position="383"/>
    </location>
</feature>
<keyword evidence="5 6" id="KW-0472">Membrane</keyword>
<evidence type="ECO:0000313" key="8">
    <source>
        <dbReference type="EMBL" id="OAF18849.1"/>
    </source>
</evidence>
<feature type="transmembrane region" description="Helical" evidence="6">
    <location>
        <begin position="336"/>
        <end position="358"/>
    </location>
</feature>
<dbReference type="Gene3D" id="1.20.1250.20">
    <property type="entry name" value="MFS general substrate transporter like domains"/>
    <property type="match status" value="1"/>
</dbReference>
<organism evidence="8 9">
    <name type="scientific">Bradyrhizobium neotropicale</name>
    <dbReference type="NCBI Taxonomy" id="1497615"/>
    <lineage>
        <taxon>Bacteria</taxon>
        <taxon>Pseudomonadati</taxon>
        <taxon>Pseudomonadota</taxon>
        <taxon>Alphaproteobacteria</taxon>
        <taxon>Hyphomicrobiales</taxon>
        <taxon>Nitrobacteraceae</taxon>
        <taxon>Bradyrhizobium</taxon>
    </lineage>
</organism>
<keyword evidence="4 6" id="KW-1133">Transmembrane helix</keyword>
<evidence type="ECO:0000313" key="9">
    <source>
        <dbReference type="Proteomes" id="UP000077173"/>
    </source>
</evidence>
<keyword evidence="2" id="KW-1003">Cell membrane</keyword>
<feature type="transmembrane region" description="Helical" evidence="6">
    <location>
        <begin position="249"/>
        <end position="270"/>
    </location>
</feature>
<dbReference type="InterPro" id="IPR050189">
    <property type="entry name" value="MFS_Efflux_Transporters"/>
</dbReference>
<evidence type="ECO:0000256" key="4">
    <source>
        <dbReference type="ARBA" id="ARBA00022989"/>
    </source>
</evidence>
<comment type="caution">
    <text evidence="8">The sequence shown here is derived from an EMBL/GenBank/DDBJ whole genome shotgun (WGS) entry which is preliminary data.</text>
</comment>
<dbReference type="Pfam" id="PF07690">
    <property type="entry name" value="MFS_1"/>
    <property type="match status" value="1"/>
</dbReference>
<dbReference type="GO" id="GO:0022857">
    <property type="term" value="F:transmembrane transporter activity"/>
    <property type="evidence" value="ECO:0007669"/>
    <property type="project" value="InterPro"/>
</dbReference>
<dbReference type="InterPro" id="IPR011701">
    <property type="entry name" value="MFS"/>
</dbReference>
<dbReference type="SUPFAM" id="SSF103473">
    <property type="entry name" value="MFS general substrate transporter"/>
    <property type="match status" value="1"/>
</dbReference>
<dbReference type="EMBL" id="LSEF01000029">
    <property type="protein sequence ID" value="OAF18849.1"/>
    <property type="molecule type" value="Genomic_DNA"/>
</dbReference>
<evidence type="ECO:0000256" key="1">
    <source>
        <dbReference type="ARBA" id="ARBA00004651"/>
    </source>
</evidence>